<evidence type="ECO:0000313" key="1">
    <source>
        <dbReference type="EMBL" id="VVJ18389.1"/>
    </source>
</evidence>
<keyword evidence="2" id="KW-1185">Reference proteome</keyword>
<name>A0A6I8LTE6_9PSEU</name>
<gene>
    <name evidence="1" type="ORF">AA23TX_03410</name>
</gene>
<accession>A0A6I8LTE6</accession>
<dbReference type="AlphaFoldDB" id="A0A6I8LTE6"/>
<proteinExistence type="predicted"/>
<dbReference type="Proteomes" id="UP000399805">
    <property type="component" value="Unassembled WGS sequence"/>
</dbReference>
<reference evidence="1 2" key="1">
    <citation type="submission" date="2019-09" db="EMBL/GenBank/DDBJ databases">
        <authorList>
            <person name="Leyn A S."/>
        </authorList>
    </citation>
    <scope>NUCLEOTIDE SEQUENCE [LARGE SCALE GENOMIC DNA]</scope>
    <source>
        <strain evidence="1">AA231_1</strain>
    </source>
</reference>
<organism evidence="1 2">
    <name type="scientific">Amycolatopsis camponoti</name>
    <dbReference type="NCBI Taxonomy" id="2606593"/>
    <lineage>
        <taxon>Bacteria</taxon>
        <taxon>Bacillati</taxon>
        <taxon>Actinomycetota</taxon>
        <taxon>Actinomycetes</taxon>
        <taxon>Pseudonocardiales</taxon>
        <taxon>Pseudonocardiaceae</taxon>
        <taxon>Amycolatopsis</taxon>
    </lineage>
</organism>
<protein>
    <submittedName>
        <fullName evidence="1">Uncharacterized protein</fullName>
    </submittedName>
</protein>
<evidence type="ECO:0000313" key="2">
    <source>
        <dbReference type="Proteomes" id="UP000399805"/>
    </source>
</evidence>
<sequence>MLEDGKPQGVWIEQQLGRPVVSAWNALVQTTLADHDAAIVRRQAILAIIESWEPDASIFEDIVALNRAAPGTHRLFGRSG</sequence>
<dbReference type="EMBL" id="CABVGP010000001">
    <property type="protein sequence ID" value="VVJ18389.1"/>
    <property type="molecule type" value="Genomic_DNA"/>
</dbReference>